<proteinExistence type="predicted"/>
<dbReference type="Gene3D" id="1.10.10.10">
    <property type="entry name" value="Winged helix-like DNA-binding domain superfamily/Winged helix DNA-binding domain"/>
    <property type="match status" value="1"/>
</dbReference>
<dbReference type="InterPro" id="IPR011711">
    <property type="entry name" value="GntR_C"/>
</dbReference>
<name>A0ABV0M3M7_9HYPH</name>
<evidence type="ECO:0000313" key="5">
    <source>
        <dbReference type="EMBL" id="MEQ1405559.1"/>
    </source>
</evidence>
<evidence type="ECO:0000256" key="1">
    <source>
        <dbReference type="ARBA" id="ARBA00023015"/>
    </source>
</evidence>
<keyword evidence="2" id="KW-0238">DNA-binding</keyword>
<dbReference type="InterPro" id="IPR008920">
    <property type="entry name" value="TF_FadR/GntR_C"/>
</dbReference>
<keyword evidence="3" id="KW-0804">Transcription</keyword>
<feature type="domain" description="HTH gntR-type" evidence="4">
    <location>
        <begin position="16"/>
        <end position="83"/>
    </location>
</feature>
<keyword evidence="1" id="KW-0805">Transcription regulation</keyword>
<dbReference type="Pfam" id="PF07729">
    <property type="entry name" value="FCD"/>
    <property type="match status" value="1"/>
</dbReference>
<sequence length="230" mass="25725">MSDKHESLERASGKSVGLGDHAYTVLKEKLIRGSFRPGEKLTVRRVAQEFGLSSTPARDALNRLAIEHALVYAGPKTVVVPNLTLSQLREVTEMRLALEGLAAEKGATAISPDMIPALETIQNRINAALDRQAYAEALWANKEFHFFFYERSNMPILVATIEQLWLRIGATFNDLYPAFAISRSGVSNHCAAIEGLRHGEPREVRAAIETDIRDGYRQLRHVLSERFLEK</sequence>
<reference evidence="5 6" key="1">
    <citation type="submission" date="2024-05" db="EMBL/GenBank/DDBJ databases">
        <title>Neorhizobium sp. Rsf11, a plant growth promoting and heavy metal resistant PAH-degrader.</title>
        <authorList>
            <person name="Golubev S.N."/>
            <person name="Muratova A.Y."/>
            <person name="Markelova M.I."/>
        </authorList>
    </citation>
    <scope>NUCLEOTIDE SEQUENCE [LARGE SCALE GENOMIC DNA]</scope>
    <source>
        <strain evidence="5 6">Rsf11</strain>
    </source>
</reference>
<dbReference type="SUPFAM" id="SSF48008">
    <property type="entry name" value="GntR ligand-binding domain-like"/>
    <property type="match status" value="1"/>
</dbReference>
<dbReference type="PANTHER" id="PTHR43537">
    <property type="entry name" value="TRANSCRIPTIONAL REGULATOR, GNTR FAMILY"/>
    <property type="match status" value="1"/>
</dbReference>
<dbReference type="Proteomes" id="UP001496627">
    <property type="component" value="Unassembled WGS sequence"/>
</dbReference>
<evidence type="ECO:0000256" key="3">
    <source>
        <dbReference type="ARBA" id="ARBA00023163"/>
    </source>
</evidence>
<dbReference type="SUPFAM" id="SSF46785">
    <property type="entry name" value="Winged helix' DNA-binding domain"/>
    <property type="match status" value="1"/>
</dbReference>
<dbReference type="InterPro" id="IPR036388">
    <property type="entry name" value="WH-like_DNA-bd_sf"/>
</dbReference>
<protein>
    <submittedName>
        <fullName evidence="5">GntR family transcriptional regulator</fullName>
    </submittedName>
</protein>
<keyword evidence="6" id="KW-1185">Reference proteome</keyword>
<comment type="caution">
    <text evidence="5">The sequence shown here is derived from an EMBL/GenBank/DDBJ whole genome shotgun (WGS) entry which is preliminary data.</text>
</comment>
<evidence type="ECO:0000256" key="2">
    <source>
        <dbReference type="ARBA" id="ARBA00023125"/>
    </source>
</evidence>
<dbReference type="RefSeq" id="WP_227702470.1">
    <property type="nucleotide sequence ID" value="NZ_JBEAAL010000006.1"/>
</dbReference>
<evidence type="ECO:0000313" key="6">
    <source>
        <dbReference type="Proteomes" id="UP001496627"/>
    </source>
</evidence>
<gene>
    <name evidence="5" type="ORF">ABK249_11505</name>
</gene>
<dbReference type="EMBL" id="JBEAAL010000006">
    <property type="protein sequence ID" value="MEQ1405559.1"/>
    <property type="molecule type" value="Genomic_DNA"/>
</dbReference>
<dbReference type="InterPro" id="IPR036390">
    <property type="entry name" value="WH_DNA-bd_sf"/>
</dbReference>
<evidence type="ECO:0000259" key="4">
    <source>
        <dbReference type="PROSITE" id="PS50949"/>
    </source>
</evidence>
<dbReference type="PANTHER" id="PTHR43537:SF39">
    <property type="entry name" value="HTH-TYPE TRANSCRIPTIONAL REGULATOR MCBR"/>
    <property type="match status" value="1"/>
</dbReference>
<dbReference type="InterPro" id="IPR000524">
    <property type="entry name" value="Tscrpt_reg_HTH_GntR"/>
</dbReference>
<dbReference type="SMART" id="SM00345">
    <property type="entry name" value="HTH_GNTR"/>
    <property type="match status" value="1"/>
</dbReference>
<dbReference type="Gene3D" id="1.20.120.530">
    <property type="entry name" value="GntR ligand-binding domain-like"/>
    <property type="match status" value="1"/>
</dbReference>
<accession>A0ABV0M3M7</accession>
<dbReference type="SMART" id="SM00895">
    <property type="entry name" value="FCD"/>
    <property type="match status" value="1"/>
</dbReference>
<dbReference type="Pfam" id="PF00392">
    <property type="entry name" value="GntR"/>
    <property type="match status" value="1"/>
</dbReference>
<organism evidence="5 6">
    <name type="scientific">Neorhizobium phenanthreniclasticum</name>
    <dbReference type="NCBI Taxonomy" id="3157917"/>
    <lineage>
        <taxon>Bacteria</taxon>
        <taxon>Pseudomonadati</taxon>
        <taxon>Pseudomonadota</taxon>
        <taxon>Alphaproteobacteria</taxon>
        <taxon>Hyphomicrobiales</taxon>
        <taxon>Rhizobiaceae</taxon>
        <taxon>Rhizobium/Agrobacterium group</taxon>
        <taxon>Neorhizobium</taxon>
    </lineage>
</organism>
<dbReference type="PROSITE" id="PS50949">
    <property type="entry name" value="HTH_GNTR"/>
    <property type="match status" value="1"/>
</dbReference>